<proteinExistence type="predicted"/>
<keyword evidence="1" id="KW-0812">Transmembrane</keyword>
<dbReference type="AlphaFoldDB" id="A0AAD6SSH9"/>
<comment type="caution">
    <text evidence="2">The sequence shown here is derived from an EMBL/GenBank/DDBJ whole genome shotgun (WGS) entry which is preliminary data.</text>
</comment>
<feature type="transmembrane region" description="Helical" evidence="1">
    <location>
        <begin position="80"/>
        <end position="101"/>
    </location>
</feature>
<evidence type="ECO:0000313" key="3">
    <source>
        <dbReference type="Proteomes" id="UP001218188"/>
    </source>
</evidence>
<organism evidence="2 3">
    <name type="scientific">Mycena alexandri</name>
    <dbReference type="NCBI Taxonomy" id="1745969"/>
    <lineage>
        <taxon>Eukaryota</taxon>
        <taxon>Fungi</taxon>
        <taxon>Dikarya</taxon>
        <taxon>Basidiomycota</taxon>
        <taxon>Agaricomycotina</taxon>
        <taxon>Agaricomycetes</taxon>
        <taxon>Agaricomycetidae</taxon>
        <taxon>Agaricales</taxon>
        <taxon>Marasmiineae</taxon>
        <taxon>Mycenaceae</taxon>
        <taxon>Mycena</taxon>
    </lineage>
</organism>
<protein>
    <submittedName>
        <fullName evidence="2">Uncharacterized protein</fullName>
    </submittedName>
</protein>
<name>A0AAD6SSH9_9AGAR</name>
<keyword evidence="3" id="KW-1185">Reference proteome</keyword>
<keyword evidence="1" id="KW-0472">Membrane</keyword>
<evidence type="ECO:0000256" key="1">
    <source>
        <dbReference type="SAM" id="Phobius"/>
    </source>
</evidence>
<sequence>MTEFWYYISQLWVATFFNGIYLVLFCICIYILLHRPRSRGNIVLLVAAIALFTLSTIIVILALILGAARIDDVDLPVPELLFAANIIFGVNNVIADGLVIYRCYCVWNYNGYVVIGYGKSDAVCRGLTRTDAALTRTGAALPRRYG</sequence>
<keyword evidence="1" id="KW-1133">Transmembrane helix</keyword>
<evidence type="ECO:0000313" key="2">
    <source>
        <dbReference type="EMBL" id="KAJ7032627.1"/>
    </source>
</evidence>
<dbReference type="Proteomes" id="UP001218188">
    <property type="component" value="Unassembled WGS sequence"/>
</dbReference>
<accession>A0AAD6SSH9</accession>
<gene>
    <name evidence="2" type="ORF">C8F04DRAFT_1106741</name>
</gene>
<feature type="transmembrane region" description="Helical" evidence="1">
    <location>
        <begin position="42"/>
        <end position="68"/>
    </location>
</feature>
<dbReference type="EMBL" id="JARJCM010000071">
    <property type="protein sequence ID" value="KAJ7032627.1"/>
    <property type="molecule type" value="Genomic_DNA"/>
</dbReference>
<feature type="transmembrane region" description="Helical" evidence="1">
    <location>
        <begin position="12"/>
        <end position="33"/>
    </location>
</feature>
<reference evidence="2" key="1">
    <citation type="submission" date="2023-03" db="EMBL/GenBank/DDBJ databases">
        <title>Massive genome expansion in bonnet fungi (Mycena s.s.) driven by repeated elements and novel gene families across ecological guilds.</title>
        <authorList>
            <consortium name="Lawrence Berkeley National Laboratory"/>
            <person name="Harder C.B."/>
            <person name="Miyauchi S."/>
            <person name="Viragh M."/>
            <person name="Kuo A."/>
            <person name="Thoen E."/>
            <person name="Andreopoulos B."/>
            <person name="Lu D."/>
            <person name="Skrede I."/>
            <person name="Drula E."/>
            <person name="Henrissat B."/>
            <person name="Morin E."/>
            <person name="Kohler A."/>
            <person name="Barry K."/>
            <person name="LaButti K."/>
            <person name="Morin E."/>
            <person name="Salamov A."/>
            <person name="Lipzen A."/>
            <person name="Mereny Z."/>
            <person name="Hegedus B."/>
            <person name="Baldrian P."/>
            <person name="Stursova M."/>
            <person name="Weitz H."/>
            <person name="Taylor A."/>
            <person name="Grigoriev I.V."/>
            <person name="Nagy L.G."/>
            <person name="Martin F."/>
            <person name="Kauserud H."/>
        </authorList>
    </citation>
    <scope>NUCLEOTIDE SEQUENCE</scope>
    <source>
        <strain evidence="2">CBHHK200</strain>
    </source>
</reference>